<accession>A0A4Z0QB82</accession>
<keyword evidence="1" id="KW-0732">Signal</keyword>
<protein>
    <submittedName>
        <fullName evidence="2">T9SS type A sorting domain-containing protein</fullName>
    </submittedName>
</protein>
<proteinExistence type="predicted"/>
<evidence type="ECO:0000313" key="2">
    <source>
        <dbReference type="EMBL" id="TGE27290.1"/>
    </source>
</evidence>
<feature type="signal peptide" evidence="1">
    <location>
        <begin position="1"/>
        <end position="24"/>
    </location>
</feature>
<comment type="caution">
    <text evidence="2">The sequence shown here is derived from an EMBL/GenBank/DDBJ whole genome shotgun (WGS) entry which is preliminary data.</text>
</comment>
<dbReference type="OrthoDB" id="1521716at2"/>
<sequence>MKKLLLPILLAAATVAAVAPGATAQTTCPAAPTTVVATNITSDTRWTKDNIYLLQGYVYVRSGATLTIDPGTIIKGDKAVTPGGTLVVEQGAKIIADGTAAQPIVFTSNQPAGSRNRGDWGGIVICGRAPINQPGTPSVEGVPGAVFGGNQPADNSGILRYVRIEYPGIALATNNEINGLTLAGVGSGTTIDYVQVYASGDDSFEWFGGTVNAKHLVAVSATDDDFDTDFGYTGKVQYAVTVRTPNAADVSGSTAFESDNDSQGSSLTPITAPVFSNVSAFLQNPSATANFTRAIHLRRNTQLSLFNSVLTGWPVGLTLEGSGAQGNATAGSLVLKNNVLAGMSTNFQAAGTGTTTYDVAGFWNTAANSNTTYAAISALNLYADNFNATNSNGTASGTPSFELPAASPLVSGAAYTDAKLADSFFDKTPTFRGAFGATNWAAGWTNFNPQITCYNRAGLTLANKPASSEQLQGLSVAPNPTAGEALLSFELKTGTVAAVRITDALGRQVATIEAGRLGAGLQQVALPASLKNGVYVATVTTNEASQTVRFVVAQ</sequence>
<feature type="chain" id="PRO_5021336455" evidence="1">
    <location>
        <begin position="25"/>
        <end position="554"/>
    </location>
</feature>
<evidence type="ECO:0000313" key="3">
    <source>
        <dbReference type="Proteomes" id="UP000298471"/>
    </source>
</evidence>
<dbReference type="AlphaFoldDB" id="A0A4Z0QB82"/>
<keyword evidence="3" id="KW-1185">Reference proteome</keyword>
<dbReference type="InterPro" id="IPR026444">
    <property type="entry name" value="Secre_tail"/>
</dbReference>
<gene>
    <name evidence="2" type="ORF">E5K02_12930</name>
</gene>
<dbReference type="RefSeq" id="WP_135395190.1">
    <property type="nucleotide sequence ID" value="NZ_SRMB01000002.1"/>
</dbReference>
<dbReference type="Proteomes" id="UP000298471">
    <property type="component" value="Unassembled WGS sequence"/>
</dbReference>
<organism evidence="2 3">
    <name type="scientific">Hymenobacter metallicola</name>
    <dbReference type="NCBI Taxonomy" id="2563114"/>
    <lineage>
        <taxon>Bacteria</taxon>
        <taxon>Pseudomonadati</taxon>
        <taxon>Bacteroidota</taxon>
        <taxon>Cytophagia</taxon>
        <taxon>Cytophagales</taxon>
        <taxon>Hymenobacteraceae</taxon>
        <taxon>Hymenobacter</taxon>
    </lineage>
</organism>
<dbReference type="EMBL" id="SRMB01000002">
    <property type="protein sequence ID" value="TGE27290.1"/>
    <property type="molecule type" value="Genomic_DNA"/>
</dbReference>
<name>A0A4Z0QB82_9BACT</name>
<reference evidence="2 3" key="1">
    <citation type="submission" date="2019-04" db="EMBL/GenBank/DDBJ databases">
        <authorList>
            <person name="Feng G."/>
            <person name="Zhang J."/>
            <person name="Zhu H."/>
        </authorList>
    </citation>
    <scope>NUCLEOTIDE SEQUENCE [LARGE SCALE GENOMIC DNA]</scope>
    <source>
        <strain evidence="2 3">9PBR-1</strain>
    </source>
</reference>
<dbReference type="PANTHER" id="PTHR41339:SF1">
    <property type="entry name" value="SECRETED PROTEIN"/>
    <property type="match status" value="1"/>
</dbReference>
<evidence type="ECO:0000256" key="1">
    <source>
        <dbReference type="SAM" id="SignalP"/>
    </source>
</evidence>
<dbReference type="NCBIfam" id="TIGR04183">
    <property type="entry name" value="Por_Secre_tail"/>
    <property type="match status" value="1"/>
</dbReference>
<dbReference type="PANTHER" id="PTHR41339">
    <property type="entry name" value="LIPL48"/>
    <property type="match status" value="1"/>
</dbReference>